<comment type="caution">
    <text evidence="2">The sequence shown here is derived from an EMBL/GenBank/DDBJ whole genome shotgun (WGS) entry which is preliminary data.</text>
</comment>
<organism evidence="2 3">
    <name type="scientific">Bradyrhizobium japonicum</name>
    <dbReference type="NCBI Taxonomy" id="375"/>
    <lineage>
        <taxon>Bacteria</taxon>
        <taxon>Pseudomonadati</taxon>
        <taxon>Pseudomonadota</taxon>
        <taxon>Alphaproteobacteria</taxon>
        <taxon>Hyphomicrobiales</taxon>
        <taxon>Nitrobacteraceae</taxon>
        <taxon>Bradyrhizobium</taxon>
    </lineage>
</organism>
<dbReference type="Pfam" id="PF02371">
    <property type="entry name" value="Transposase_20"/>
    <property type="match status" value="1"/>
</dbReference>
<proteinExistence type="predicted"/>
<evidence type="ECO:0000313" key="3">
    <source>
        <dbReference type="Proteomes" id="UP001549291"/>
    </source>
</evidence>
<sequence>MRGLIAGLYEDWISLDERVESLSGEIDQIGEKETDCRRLMSIPGVGPLISTAVVAAIGTGERLRRMAGLVPKVPQLGVPGSQKQFAP</sequence>
<gene>
    <name evidence="2" type="ORF">ABIF63_000371</name>
</gene>
<protein>
    <submittedName>
        <fullName evidence="2">Transposase</fullName>
    </submittedName>
</protein>
<accession>A0ABV2RH52</accession>
<keyword evidence="3" id="KW-1185">Reference proteome</keyword>
<dbReference type="Proteomes" id="UP001549291">
    <property type="component" value="Unassembled WGS sequence"/>
</dbReference>
<dbReference type="EMBL" id="JBEPTQ010000001">
    <property type="protein sequence ID" value="MET4716268.1"/>
    <property type="molecule type" value="Genomic_DNA"/>
</dbReference>
<reference evidence="2 3" key="1">
    <citation type="submission" date="2024-06" db="EMBL/GenBank/DDBJ databases">
        <title>Genomic Encyclopedia of Type Strains, Phase V (KMG-V): Genome sequencing to study the core and pangenomes of soil and plant-associated prokaryotes.</title>
        <authorList>
            <person name="Whitman W."/>
        </authorList>
    </citation>
    <scope>NUCLEOTIDE SEQUENCE [LARGE SCALE GENOMIC DNA]</scope>
    <source>
        <strain evidence="2 3">USDA 160</strain>
    </source>
</reference>
<dbReference type="RefSeq" id="WP_354269946.1">
    <property type="nucleotide sequence ID" value="NZ_JBEPTQ010000001.1"/>
</dbReference>
<evidence type="ECO:0000313" key="2">
    <source>
        <dbReference type="EMBL" id="MET4716268.1"/>
    </source>
</evidence>
<feature type="domain" description="Transposase IS116/IS110/IS902 C-terminal" evidence="1">
    <location>
        <begin position="36"/>
        <end position="73"/>
    </location>
</feature>
<dbReference type="InterPro" id="IPR003346">
    <property type="entry name" value="Transposase_20"/>
</dbReference>
<evidence type="ECO:0000259" key="1">
    <source>
        <dbReference type="Pfam" id="PF02371"/>
    </source>
</evidence>
<name>A0ABV2RH52_BRAJP</name>